<dbReference type="NCBIfam" id="TIGR03696">
    <property type="entry name" value="Rhs_assc_core"/>
    <property type="match status" value="1"/>
</dbReference>
<dbReference type="EMBL" id="PYGK01000026">
    <property type="protein sequence ID" value="PSL19900.1"/>
    <property type="molecule type" value="Genomic_DNA"/>
</dbReference>
<dbReference type="Gene3D" id="2.180.10.10">
    <property type="entry name" value="RHS repeat-associated core"/>
    <property type="match status" value="1"/>
</dbReference>
<keyword evidence="2" id="KW-1185">Reference proteome</keyword>
<protein>
    <submittedName>
        <fullName evidence="1">RHS repeat-associated protein</fullName>
    </submittedName>
</protein>
<sequence>MAAISSGALKGGLYKTNLIQYSGKEIQKDEFKDGTSIQWYDFGARMYDCQIGRWHVIDPLAGEMRRLSPYNYAFNNPIRFIDPDGMKTTGDYYTMAGVYLGSDGKNDDKVYAVKEGGVIKTDRTSKPGHTLNTVKKSATVDLGVSYKTFLAFAAVINEESGETRMNLLGLPQLPQTLLRRVDQVH</sequence>
<dbReference type="InterPro" id="IPR022385">
    <property type="entry name" value="Rhs_assc_core"/>
</dbReference>
<evidence type="ECO:0000313" key="2">
    <source>
        <dbReference type="Proteomes" id="UP000240978"/>
    </source>
</evidence>
<organism evidence="1 2">
    <name type="scientific">Chitinophaga ginsengisoli</name>
    <dbReference type="NCBI Taxonomy" id="363837"/>
    <lineage>
        <taxon>Bacteria</taxon>
        <taxon>Pseudomonadati</taxon>
        <taxon>Bacteroidota</taxon>
        <taxon>Chitinophagia</taxon>
        <taxon>Chitinophagales</taxon>
        <taxon>Chitinophagaceae</taxon>
        <taxon>Chitinophaga</taxon>
    </lineage>
</organism>
<comment type="caution">
    <text evidence="1">The sequence shown here is derived from an EMBL/GenBank/DDBJ whole genome shotgun (WGS) entry which is preliminary data.</text>
</comment>
<dbReference type="Proteomes" id="UP000240978">
    <property type="component" value="Unassembled WGS sequence"/>
</dbReference>
<dbReference type="AlphaFoldDB" id="A0A2P8FDU9"/>
<reference evidence="1 2" key="1">
    <citation type="submission" date="2018-03" db="EMBL/GenBank/DDBJ databases">
        <title>Genomic Encyclopedia of Archaeal and Bacterial Type Strains, Phase II (KMG-II): from individual species to whole genera.</title>
        <authorList>
            <person name="Goeker M."/>
        </authorList>
    </citation>
    <scope>NUCLEOTIDE SEQUENCE [LARGE SCALE GENOMIC DNA]</scope>
    <source>
        <strain evidence="1 2">DSM 18107</strain>
    </source>
</reference>
<evidence type="ECO:0000313" key="1">
    <source>
        <dbReference type="EMBL" id="PSL19900.1"/>
    </source>
</evidence>
<dbReference type="OrthoDB" id="644170at2"/>
<accession>A0A2P8FDU9</accession>
<name>A0A2P8FDU9_9BACT</name>
<proteinExistence type="predicted"/>
<gene>
    <name evidence="1" type="ORF">CLV42_12612</name>
</gene>